<gene>
    <name evidence="1" type="ORF">OI25_7244</name>
    <name evidence="2" type="ORF">ParKJ_35075</name>
</gene>
<dbReference type="EMBL" id="CP010025">
    <property type="protein sequence ID" value="AJZ57051.1"/>
    <property type="molecule type" value="Genomic_DNA"/>
</dbReference>
<dbReference type="GeneID" id="66513579"/>
<protein>
    <submittedName>
        <fullName evidence="2">Uncharacterized protein</fullName>
    </submittedName>
</protein>
<accession>A0AAP5QF65</accession>
<evidence type="ECO:0000313" key="3">
    <source>
        <dbReference type="Proteomes" id="UP000032614"/>
    </source>
</evidence>
<name>A0AAP5QF65_9BURK</name>
<dbReference type="RefSeq" id="WP_046564698.1">
    <property type="nucleotide sequence ID" value="NZ_CP010025.1"/>
</dbReference>
<evidence type="ECO:0000313" key="4">
    <source>
        <dbReference type="Proteomes" id="UP001246473"/>
    </source>
</evidence>
<reference evidence="1 3" key="1">
    <citation type="journal article" date="2015" name="Genome Announc.">
        <title>Complete genome sequences for 59 burkholderia isolates, both pathogenic and near neighbor.</title>
        <authorList>
            <person name="Johnson S.L."/>
            <person name="Bishop-Lilly K.A."/>
            <person name="Ladner J.T."/>
            <person name="Daligault H.E."/>
            <person name="Davenport K.W."/>
            <person name="Jaissle J."/>
            <person name="Frey K.G."/>
            <person name="Koroleva G.I."/>
            <person name="Bruce D.C."/>
            <person name="Coyne S.R."/>
            <person name="Broomall S.M."/>
            <person name="Li P.E."/>
            <person name="Teshima H."/>
            <person name="Gibbons H.S."/>
            <person name="Palacios G.F."/>
            <person name="Rosenzweig C.N."/>
            <person name="Redden C.L."/>
            <person name="Xu Y."/>
            <person name="Minogue T.D."/>
            <person name="Chain P.S."/>
        </authorList>
    </citation>
    <scope>NUCLEOTIDE SEQUENCE [LARGE SCALE GENOMIC DNA]</scope>
    <source>
        <strain evidence="1 3">ATCC BAA-463</strain>
    </source>
</reference>
<dbReference type="EMBL" id="JANSLM010000018">
    <property type="protein sequence ID" value="MDT8842663.1"/>
    <property type="molecule type" value="Genomic_DNA"/>
</dbReference>
<dbReference type="AlphaFoldDB" id="A0AAP5QF65"/>
<dbReference type="KEGG" id="bfn:OI25_7244"/>
<reference evidence="2" key="2">
    <citation type="submission" date="2022-08" db="EMBL/GenBank/DDBJ databases">
        <authorList>
            <person name="Kim S.-J."/>
        </authorList>
    </citation>
    <scope>NUCLEOTIDE SEQUENCE</scope>
    <source>
        <strain evidence="2">KJ</strain>
    </source>
</reference>
<dbReference type="Proteomes" id="UP000032614">
    <property type="component" value="Chromosome 3"/>
</dbReference>
<dbReference type="Proteomes" id="UP001246473">
    <property type="component" value="Unassembled WGS sequence"/>
</dbReference>
<evidence type="ECO:0000313" key="2">
    <source>
        <dbReference type="EMBL" id="MDT8842663.1"/>
    </source>
</evidence>
<evidence type="ECO:0000313" key="1">
    <source>
        <dbReference type="EMBL" id="AJZ57051.1"/>
    </source>
</evidence>
<sequence>MQTVDDLMEKAFFEGRDPRSAEYKQGVRDVLLARLAGGALPAIPFQLGTAQADAYLAGREEGGIIWRTMAAAS</sequence>
<organism evidence="2 4">
    <name type="scientific">Paraburkholderia fungorum</name>
    <dbReference type="NCBI Taxonomy" id="134537"/>
    <lineage>
        <taxon>Bacteria</taxon>
        <taxon>Pseudomonadati</taxon>
        <taxon>Pseudomonadota</taxon>
        <taxon>Betaproteobacteria</taxon>
        <taxon>Burkholderiales</taxon>
        <taxon>Burkholderiaceae</taxon>
        <taxon>Paraburkholderia</taxon>
    </lineage>
</organism>
<proteinExistence type="predicted"/>